<dbReference type="Gene3D" id="3.40.605.10">
    <property type="entry name" value="Aldehyde Dehydrogenase, Chain A, domain 1"/>
    <property type="match status" value="1"/>
</dbReference>
<dbReference type="InterPro" id="IPR016160">
    <property type="entry name" value="Ald_DH_CS_CYS"/>
</dbReference>
<dbReference type="InterPro" id="IPR016161">
    <property type="entry name" value="Ald_DH/histidinol_DH"/>
</dbReference>
<dbReference type="PANTHER" id="PTHR43866">
    <property type="entry name" value="MALONATE-SEMIALDEHYDE DEHYDROGENASE"/>
    <property type="match status" value="1"/>
</dbReference>
<dbReference type="NCBIfam" id="TIGR01722">
    <property type="entry name" value="MMSDH"/>
    <property type="match status" value="1"/>
</dbReference>
<dbReference type="Proteomes" id="UP000053237">
    <property type="component" value="Unassembled WGS sequence"/>
</dbReference>
<keyword evidence="8" id="KW-1185">Reference proteome</keyword>
<dbReference type="PROSITE" id="PS00070">
    <property type="entry name" value="ALDEHYDE_DEHYDR_CYS"/>
    <property type="match status" value="1"/>
</dbReference>
<dbReference type="GO" id="GO:0005739">
    <property type="term" value="C:mitochondrion"/>
    <property type="evidence" value="ECO:0007669"/>
    <property type="project" value="TreeGrafter"/>
</dbReference>
<dbReference type="STRING" id="65357.A0A024G8Q1"/>
<keyword evidence="4" id="KW-0520">NAD</keyword>
<dbReference type="SUPFAM" id="SSF53720">
    <property type="entry name" value="ALDH-like"/>
    <property type="match status" value="1"/>
</dbReference>
<evidence type="ECO:0000256" key="1">
    <source>
        <dbReference type="ARBA" id="ARBA00009986"/>
    </source>
</evidence>
<accession>A0A024G8Q1</accession>
<evidence type="ECO:0000256" key="3">
    <source>
        <dbReference type="ARBA" id="ARBA00023002"/>
    </source>
</evidence>
<gene>
    <name evidence="7" type="ORF">BN9_039220</name>
</gene>
<dbReference type="Pfam" id="PF00171">
    <property type="entry name" value="Aldedh"/>
    <property type="match status" value="1"/>
</dbReference>
<evidence type="ECO:0000313" key="8">
    <source>
        <dbReference type="Proteomes" id="UP000053237"/>
    </source>
</evidence>
<dbReference type="InterPro" id="IPR016163">
    <property type="entry name" value="Ald_DH_C"/>
</dbReference>
<dbReference type="GO" id="GO:0006574">
    <property type="term" value="P:L-valine catabolic process"/>
    <property type="evidence" value="ECO:0007669"/>
    <property type="project" value="TreeGrafter"/>
</dbReference>
<reference evidence="7 8" key="1">
    <citation type="submission" date="2012-05" db="EMBL/GenBank/DDBJ databases">
        <title>Recombination and specialization in a pathogen metapopulation.</title>
        <authorList>
            <person name="Gardiner A."/>
            <person name="Kemen E."/>
            <person name="Schultz-Larsen T."/>
            <person name="MacLean D."/>
            <person name="Van Oosterhout C."/>
            <person name="Jones J.D.G."/>
        </authorList>
    </citation>
    <scope>NUCLEOTIDE SEQUENCE [LARGE SCALE GENOMIC DNA]</scope>
    <source>
        <strain evidence="7 8">Ac Nc2</strain>
    </source>
</reference>
<evidence type="ECO:0000256" key="2">
    <source>
        <dbReference type="ARBA" id="ARBA00013048"/>
    </source>
</evidence>
<feature type="region of interest" description="Disordered" evidence="5">
    <location>
        <begin position="775"/>
        <end position="834"/>
    </location>
</feature>
<dbReference type="GO" id="GO:0004491">
    <property type="term" value="F:methylmalonate-semialdehyde dehydrogenase (acylating, NAD) activity"/>
    <property type="evidence" value="ECO:0007669"/>
    <property type="project" value="UniProtKB-EC"/>
</dbReference>
<evidence type="ECO:0000256" key="4">
    <source>
        <dbReference type="ARBA" id="ARBA00023027"/>
    </source>
</evidence>
<feature type="compositionally biased region" description="Low complexity" evidence="5">
    <location>
        <begin position="790"/>
        <end position="806"/>
    </location>
</feature>
<dbReference type="CDD" id="cd07085">
    <property type="entry name" value="ALDH_F6_MMSDH"/>
    <property type="match status" value="1"/>
</dbReference>
<keyword evidence="3" id="KW-0560">Oxidoreductase</keyword>
<comment type="caution">
    <text evidence="7">The sequence shown here is derived from an EMBL/GenBank/DDBJ whole genome shotgun (WGS) entry which is preliminary data.</text>
</comment>
<name>A0A024G8Q1_9STRA</name>
<protein>
    <recommendedName>
        <fullName evidence="2">methylmalonate-semialdehyde dehydrogenase (CoA acylating)</fullName>
        <ecNumber evidence="2">1.2.1.27</ecNumber>
    </recommendedName>
</protein>
<evidence type="ECO:0000259" key="6">
    <source>
        <dbReference type="Pfam" id="PF00171"/>
    </source>
</evidence>
<dbReference type="FunFam" id="3.40.309.10:FF:000002">
    <property type="entry name" value="Methylmalonate-semialdehyde dehydrogenase (Acylating)"/>
    <property type="match status" value="1"/>
</dbReference>
<dbReference type="InterPro" id="IPR016162">
    <property type="entry name" value="Ald_DH_N"/>
</dbReference>
<feature type="compositionally biased region" description="Basic and acidic residues" evidence="5">
    <location>
        <begin position="776"/>
        <end position="789"/>
    </location>
</feature>
<evidence type="ECO:0000256" key="5">
    <source>
        <dbReference type="SAM" id="MobiDB-lite"/>
    </source>
</evidence>
<feature type="domain" description="Aldehyde dehydrogenase" evidence="6">
    <location>
        <begin position="2"/>
        <end position="434"/>
    </location>
</feature>
<comment type="similarity">
    <text evidence="1">Belongs to the aldehyde dehydrogenase family.</text>
</comment>
<dbReference type="PANTHER" id="PTHR43866:SF3">
    <property type="entry name" value="METHYLMALONATE-SEMIALDEHYDE DEHYDROGENASE [ACYLATING], MITOCHONDRIAL"/>
    <property type="match status" value="1"/>
</dbReference>
<dbReference type="EMBL" id="CAIX01000044">
    <property type="protein sequence ID" value="CCI43138.1"/>
    <property type="molecule type" value="Genomic_DNA"/>
</dbReference>
<dbReference type="OrthoDB" id="310895at2759"/>
<dbReference type="GO" id="GO:0006210">
    <property type="term" value="P:thymine catabolic process"/>
    <property type="evidence" value="ECO:0007669"/>
    <property type="project" value="TreeGrafter"/>
</dbReference>
<evidence type="ECO:0000313" key="7">
    <source>
        <dbReference type="EMBL" id="CCI43138.1"/>
    </source>
</evidence>
<proteinExistence type="inferred from homology"/>
<dbReference type="Gene3D" id="3.40.309.10">
    <property type="entry name" value="Aldehyde Dehydrogenase, Chain A, domain 2"/>
    <property type="match status" value="1"/>
</dbReference>
<organism evidence="7 8">
    <name type="scientific">Albugo candida</name>
    <dbReference type="NCBI Taxonomy" id="65357"/>
    <lineage>
        <taxon>Eukaryota</taxon>
        <taxon>Sar</taxon>
        <taxon>Stramenopiles</taxon>
        <taxon>Oomycota</taxon>
        <taxon>Peronosporomycetes</taxon>
        <taxon>Albuginales</taxon>
        <taxon>Albuginaceae</taxon>
        <taxon>Albugo</taxon>
    </lineage>
</organism>
<sequence>MKKAVHAARNAFIGWKKVGIQHRQRVMFKLQHLVRDHMDEIAESITTEQGKTLLDARGDISRGLEVLEHACGAANLMMGETLENLAHGLDTYSYRQPMGVCAGICPFNFPAMIPLWMFPIGIVAGNTFVLKPSEKVPGATMILARLAKEAGLPNGVLNIIHGSRDPVDFLCDAPDIKAISFVGGNEAGEYIHARGSASGKRIQANLGAKNHAVILPDCNKAHTINAIIGAAFGAAGQRCMAISVAIFVGNTNSWLDEVVNRAKALKVDGGAEVGAEIGPLITQAAKVSVENLIQDAINDGAECVLDGRHIRVEKYPYGNFVGPTVLNNVSVHNTAYTKEIFGPVLLCISVDSLEEAIEMINRNSYGNGCAIFTSSGSSARKFQHEIDVGQVGINVPIPVPLPMFSFTGSKASIRGDMNFYGKSGLHFYTQIKTITSQWSFRLETSNHTAMPMFCTQVFAVFYRILEAWEITYMFLEQAIEPFAIAREEHEIRSFWLAAVDLNGPTGLRLRITQELNLKFNNAEYFVKSIREEESYPIEIETGRNPDASSQPLRRSPKLARKHTSAVTVDLAIDANQWEEAKKLMGTTNGKTYEISWQLPGSNLKQWFNENKLYLQNGVLHLTLNFFLTKFRGKHYLKWVESNGYEIYDAKPYIARAKEVSTVHNGEVQLHRLGAHTNQLIQFDIDLEVIRVPSDVYVYLEKRFTGISFIVNENINSEDYKRFQGSCNALDKKPELADFKIRISRDVHFILKTHHLIKYGENGKCTVLIECPGYVTPRHEESEEPEKSQESSESGESGESSESSESGVSEESDVMDDHTQDENQNEPWVLGSPYF</sequence>
<dbReference type="EC" id="1.2.1.27" evidence="2"/>
<dbReference type="InParanoid" id="A0A024G8Q1"/>
<dbReference type="FunFam" id="3.40.605.10:FF:000003">
    <property type="entry name" value="Methylmalonate-semialdehyde dehydrogenase [acylating]"/>
    <property type="match status" value="1"/>
</dbReference>
<dbReference type="InterPro" id="IPR010061">
    <property type="entry name" value="MeMal-semiAld_DH"/>
</dbReference>
<dbReference type="InterPro" id="IPR015590">
    <property type="entry name" value="Aldehyde_DH_dom"/>
</dbReference>
<dbReference type="AlphaFoldDB" id="A0A024G8Q1"/>